<evidence type="ECO:0000313" key="2">
    <source>
        <dbReference type="Proteomes" id="UP000182624"/>
    </source>
</evidence>
<proteinExistence type="predicted"/>
<gene>
    <name evidence="1" type="ORF">SAMN04487928_13744</name>
</gene>
<dbReference type="AlphaFoldDB" id="A0A1I5XUP7"/>
<evidence type="ECO:0000313" key="1">
    <source>
        <dbReference type="EMBL" id="SFQ35691.1"/>
    </source>
</evidence>
<sequence length="343" mass="39768">MNMNISNCIGAYSIDVESGKWTIIGASDEMNSALNTKLRNNVYKADDGDLFQIKLDSKPMACSNYNDICQPIAGIPKYCYGTSYGNSQIKKINEKLKEALSDTEIDYEKIKNYFKDCCRDMRVTLIQERKISGMDQDANKQIILDTYEQFRSSNSIMAKLVCDEKGERIAKENGWNGEEKDWVYYGADLYYLSEELRMLFKQAVEEISKEWGLSDIDTSVRDEDKYLSYSSSFNQVWENSSKYGARICSMIDTGITPPRKFSLFYRESMEKTNRIGFIQIEEDGKKSSQNVIFDKYDDGIQQNMKQYYNLSELFNISDSLTSNYLRNFDVYTRRIGTIKIRTE</sequence>
<organism evidence="1 2">
    <name type="scientific">Butyrivibrio proteoclasticus</name>
    <dbReference type="NCBI Taxonomy" id="43305"/>
    <lineage>
        <taxon>Bacteria</taxon>
        <taxon>Bacillati</taxon>
        <taxon>Bacillota</taxon>
        <taxon>Clostridia</taxon>
        <taxon>Lachnospirales</taxon>
        <taxon>Lachnospiraceae</taxon>
        <taxon>Butyrivibrio</taxon>
    </lineage>
</organism>
<reference evidence="2" key="1">
    <citation type="submission" date="2016-10" db="EMBL/GenBank/DDBJ databases">
        <authorList>
            <person name="Varghese N."/>
            <person name="Submissions S."/>
        </authorList>
    </citation>
    <scope>NUCLEOTIDE SEQUENCE [LARGE SCALE GENOMIC DNA]</scope>
    <source>
        <strain evidence="2">P18</strain>
    </source>
</reference>
<dbReference type="RefSeq" id="WP_074891514.1">
    <property type="nucleotide sequence ID" value="NZ_FOXO01000037.1"/>
</dbReference>
<dbReference type="Proteomes" id="UP000182624">
    <property type="component" value="Unassembled WGS sequence"/>
</dbReference>
<accession>A0A1I5XUP7</accession>
<name>A0A1I5XUP7_9FIRM</name>
<keyword evidence="2" id="KW-1185">Reference proteome</keyword>
<protein>
    <submittedName>
        <fullName evidence="1">Uncharacterized protein</fullName>
    </submittedName>
</protein>
<dbReference type="EMBL" id="FOXO01000037">
    <property type="protein sequence ID" value="SFQ35691.1"/>
    <property type="molecule type" value="Genomic_DNA"/>
</dbReference>
<dbReference type="OrthoDB" id="2040678at2"/>